<evidence type="ECO:0000313" key="1">
    <source>
        <dbReference type="EMBL" id="CDI40569.1"/>
    </source>
</evidence>
<dbReference type="RefSeq" id="WP_013778067.1">
    <property type="nucleotide sequence ID" value="NC_015519.1"/>
</dbReference>
<name>F4LRS6_TEPAE</name>
<reference evidence="2" key="1">
    <citation type="journal article" date="2013" name="Genome Announc.">
        <title>First genome sequence of a syntrophic acetate-oxidizing bacterium, Tepidanaerobacter acetatoxydans strain Re1.</title>
        <authorList>
            <person name="Manzoor S."/>
            <person name="Bongcam-Rudloff E."/>
            <person name="Schnurer A."/>
            <person name="Muller B."/>
        </authorList>
    </citation>
    <scope>NUCLEOTIDE SEQUENCE [LARGE SCALE GENOMIC DNA]</scope>
    <source>
        <strain evidence="2">Re1</strain>
    </source>
</reference>
<dbReference type="STRING" id="1209989.TepRe1_0996"/>
<dbReference type="GO" id="GO:0003690">
    <property type="term" value="F:double-stranded DNA binding"/>
    <property type="evidence" value="ECO:0007669"/>
    <property type="project" value="InterPro"/>
</dbReference>
<gene>
    <name evidence="1" type="ordered locus">TEPIRE1_1093</name>
</gene>
<accession>F4LRS6</accession>
<dbReference type="OrthoDB" id="1708261at2"/>
<dbReference type="HOGENOM" id="CLU_169738_1_3_9"/>
<evidence type="ECO:0008006" key="3">
    <source>
        <dbReference type="Google" id="ProtNLM"/>
    </source>
</evidence>
<dbReference type="KEGG" id="tae:TepiRe1_1093"/>
<proteinExistence type="predicted"/>
<organism evidence="1 2">
    <name type="scientific">Tepidanaerobacter acetatoxydans (strain DSM 21804 / JCM 16047 / Re1)</name>
    <dbReference type="NCBI Taxonomy" id="1209989"/>
    <lineage>
        <taxon>Bacteria</taxon>
        <taxon>Bacillati</taxon>
        <taxon>Bacillota</taxon>
        <taxon>Clostridia</taxon>
        <taxon>Thermosediminibacterales</taxon>
        <taxon>Tepidanaerobacteraceae</taxon>
        <taxon>Tepidanaerobacter</taxon>
    </lineage>
</organism>
<dbReference type="EMBL" id="HF563609">
    <property type="protein sequence ID" value="CDI40569.1"/>
    <property type="molecule type" value="Genomic_DNA"/>
</dbReference>
<dbReference type="Proteomes" id="UP000010802">
    <property type="component" value="Chromosome"/>
</dbReference>
<dbReference type="GO" id="GO:0006265">
    <property type="term" value="P:DNA topological change"/>
    <property type="evidence" value="ECO:0007669"/>
    <property type="project" value="InterPro"/>
</dbReference>
<dbReference type="AlphaFoldDB" id="F4LRS6"/>
<dbReference type="eggNOG" id="ENOG5030FTG">
    <property type="taxonomic scope" value="Bacteria"/>
</dbReference>
<dbReference type="InterPro" id="IPR001448">
    <property type="entry name" value="SASP_alpha/beta-type"/>
</dbReference>
<sequence length="61" mass="6872">MTKKNEISNLTEKLKIEAAMELGLLEKAQLLGWDKLTAQETGKIGALVKKMLKHNLNYTTE</sequence>
<dbReference type="Pfam" id="PF00269">
    <property type="entry name" value="SASP"/>
    <property type="match status" value="1"/>
</dbReference>
<dbReference type="KEGG" id="tep:TepRe1_0996"/>
<evidence type="ECO:0000313" key="2">
    <source>
        <dbReference type="Proteomes" id="UP000010802"/>
    </source>
</evidence>
<keyword evidence="2" id="KW-1185">Reference proteome</keyword>
<protein>
    <recommendedName>
        <fullName evidence="3">Small, acid-soluble spore protein, alpha/beta type</fullName>
    </recommendedName>
</protein>